<organism evidence="2 3">
    <name type="scientific">Pseudarthrobacter equi</name>
    <dbReference type="NCBI Taxonomy" id="728066"/>
    <lineage>
        <taxon>Bacteria</taxon>
        <taxon>Bacillati</taxon>
        <taxon>Actinomycetota</taxon>
        <taxon>Actinomycetes</taxon>
        <taxon>Micrococcales</taxon>
        <taxon>Micrococcaceae</taxon>
        <taxon>Pseudarthrobacter</taxon>
    </lineage>
</organism>
<dbReference type="OrthoDB" id="4471357at2"/>
<dbReference type="InterPro" id="IPR011991">
    <property type="entry name" value="ArsR-like_HTH"/>
</dbReference>
<dbReference type="GO" id="GO:0003700">
    <property type="term" value="F:DNA-binding transcription factor activity"/>
    <property type="evidence" value="ECO:0007669"/>
    <property type="project" value="InterPro"/>
</dbReference>
<evidence type="ECO:0000313" key="2">
    <source>
        <dbReference type="EMBL" id="SDT62706.1"/>
    </source>
</evidence>
<dbReference type="RefSeq" id="WP_091723627.1">
    <property type="nucleotide sequence ID" value="NZ_LT629779.1"/>
</dbReference>
<dbReference type="Proteomes" id="UP000198751">
    <property type="component" value="Chromosome I"/>
</dbReference>
<dbReference type="InterPro" id="IPR036390">
    <property type="entry name" value="WH_DNA-bd_sf"/>
</dbReference>
<protein>
    <submittedName>
        <fullName evidence="2">DNA-binding transcriptional regulator, ArsR family</fullName>
    </submittedName>
</protein>
<keyword evidence="2" id="KW-0238">DNA-binding</keyword>
<dbReference type="InterPro" id="IPR001845">
    <property type="entry name" value="HTH_ArsR_DNA-bd_dom"/>
</dbReference>
<reference evidence="3" key="1">
    <citation type="submission" date="2016-10" db="EMBL/GenBank/DDBJ databases">
        <authorList>
            <person name="Varghese N."/>
            <person name="Submissions S."/>
        </authorList>
    </citation>
    <scope>NUCLEOTIDE SEQUENCE [LARGE SCALE GENOMIC DNA]</scope>
    <source>
        <strain evidence="3">IMMIB L-1606</strain>
    </source>
</reference>
<name>A0A1H2BY55_9MICC</name>
<evidence type="ECO:0000313" key="3">
    <source>
        <dbReference type="Proteomes" id="UP000198751"/>
    </source>
</evidence>
<sequence length="106" mass="11662">MATPANLPHPTRADLDLPSVLFALSDPERLDVVRQLRSGPLDMADCSLRVPDMPKSTKSHLMKVLREAGVIRNEANGRGRRLTLRSEDLEARFPGLLPAVLDAPVQ</sequence>
<evidence type="ECO:0000259" key="1">
    <source>
        <dbReference type="SMART" id="SM00418"/>
    </source>
</evidence>
<gene>
    <name evidence="2" type="ORF">SAMN04489743_4059</name>
</gene>
<dbReference type="SMART" id="SM00418">
    <property type="entry name" value="HTH_ARSR"/>
    <property type="match status" value="1"/>
</dbReference>
<dbReference type="InterPro" id="IPR036388">
    <property type="entry name" value="WH-like_DNA-bd_sf"/>
</dbReference>
<dbReference type="EMBL" id="LT629779">
    <property type="protein sequence ID" value="SDT62706.1"/>
    <property type="molecule type" value="Genomic_DNA"/>
</dbReference>
<dbReference type="AlphaFoldDB" id="A0A1H2BY55"/>
<proteinExistence type="predicted"/>
<dbReference type="GO" id="GO:0003677">
    <property type="term" value="F:DNA binding"/>
    <property type="evidence" value="ECO:0007669"/>
    <property type="project" value="UniProtKB-KW"/>
</dbReference>
<feature type="domain" description="HTH arsR-type" evidence="1">
    <location>
        <begin position="20"/>
        <end position="98"/>
    </location>
</feature>
<dbReference type="PRINTS" id="PR00778">
    <property type="entry name" value="HTHARSR"/>
</dbReference>
<keyword evidence="3" id="KW-1185">Reference proteome</keyword>
<dbReference type="CDD" id="cd00090">
    <property type="entry name" value="HTH_ARSR"/>
    <property type="match status" value="1"/>
</dbReference>
<dbReference type="Gene3D" id="1.10.10.10">
    <property type="entry name" value="Winged helix-like DNA-binding domain superfamily/Winged helix DNA-binding domain"/>
    <property type="match status" value="1"/>
</dbReference>
<accession>A0A1H2BY55</accession>
<dbReference type="SUPFAM" id="SSF46785">
    <property type="entry name" value="Winged helix' DNA-binding domain"/>
    <property type="match status" value="1"/>
</dbReference>